<dbReference type="GO" id="GO:0097550">
    <property type="term" value="C:transcription preinitiation complex"/>
    <property type="evidence" value="ECO:0007669"/>
    <property type="project" value="TreeGrafter"/>
</dbReference>
<keyword evidence="3" id="KW-0863">Zinc-finger</keyword>
<dbReference type="PRINTS" id="PR00685">
    <property type="entry name" value="TIFACTORIIB"/>
</dbReference>
<dbReference type="PANTHER" id="PTHR11618:SF75">
    <property type="entry name" value="PLANT-SPECIFIC TFIIB-RELATED PROTEIN 2-RELATED"/>
    <property type="match status" value="1"/>
</dbReference>
<name>A0A8S2A9P0_ARAAE</name>
<dbReference type="EMBL" id="LR999455">
    <property type="protein sequence ID" value="CAE6073233.1"/>
    <property type="molecule type" value="Genomic_DNA"/>
</dbReference>
<dbReference type="SUPFAM" id="SSF57783">
    <property type="entry name" value="Zinc beta-ribbon"/>
    <property type="match status" value="1"/>
</dbReference>
<feature type="domain" description="TFIIB-type" evidence="4">
    <location>
        <begin position="4"/>
        <end position="36"/>
    </location>
</feature>
<accession>A0A8S2A9P0</accession>
<dbReference type="InterPro" id="IPR036915">
    <property type="entry name" value="Cyclin-like_sf"/>
</dbReference>
<keyword evidence="3" id="KW-0862">Zinc</keyword>
<dbReference type="GO" id="GO:0008270">
    <property type="term" value="F:zinc ion binding"/>
    <property type="evidence" value="ECO:0007669"/>
    <property type="project" value="UniProtKB-KW"/>
</dbReference>
<evidence type="ECO:0000256" key="3">
    <source>
        <dbReference type="PROSITE-ProRule" id="PRU00469"/>
    </source>
</evidence>
<dbReference type="PROSITE" id="PS51134">
    <property type="entry name" value="ZF_TFIIB"/>
    <property type="match status" value="1"/>
</dbReference>
<organism evidence="5 6">
    <name type="scientific">Arabidopsis arenosa</name>
    <name type="common">Sand rock-cress</name>
    <name type="synonym">Cardaminopsis arenosa</name>
    <dbReference type="NCBI Taxonomy" id="38785"/>
    <lineage>
        <taxon>Eukaryota</taxon>
        <taxon>Viridiplantae</taxon>
        <taxon>Streptophyta</taxon>
        <taxon>Embryophyta</taxon>
        <taxon>Tracheophyta</taxon>
        <taxon>Spermatophyta</taxon>
        <taxon>Magnoliopsida</taxon>
        <taxon>eudicotyledons</taxon>
        <taxon>Gunneridae</taxon>
        <taxon>Pentapetalae</taxon>
        <taxon>rosids</taxon>
        <taxon>malvids</taxon>
        <taxon>Brassicales</taxon>
        <taxon>Brassicaceae</taxon>
        <taxon>Camelineae</taxon>
        <taxon>Arabidopsis</taxon>
    </lineage>
</organism>
<dbReference type="Proteomes" id="UP000682877">
    <property type="component" value="Chromosome 5"/>
</dbReference>
<dbReference type="Gene3D" id="1.10.472.10">
    <property type="entry name" value="Cyclin-like"/>
    <property type="match status" value="1"/>
</dbReference>
<dbReference type="AlphaFoldDB" id="A0A8S2A9P0"/>
<evidence type="ECO:0000259" key="4">
    <source>
        <dbReference type="PROSITE" id="PS51134"/>
    </source>
</evidence>
<evidence type="ECO:0000313" key="5">
    <source>
        <dbReference type="EMBL" id="CAE6073233.1"/>
    </source>
</evidence>
<dbReference type="PANTHER" id="PTHR11618">
    <property type="entry name" value="TRANSCRIPTION INITIATION FACTOR IIB-RELATED"/>
    <property type="match status" value="1"/>
</dbReference>
<dbReference type="InterPro" id="IPR000812">
    <property type="entry name" value="TFIIB"/>
</dbReference>
<gene>
    <name evidence="5" type="ORF">AARE701A_LOCUS12318</name>
</gene>
<dbReference type="InterPro" id="IPR013150">
    <property type="entry name" value="TFIIB_cyclin"/>
</dbReference>
<dbReference type="GO" id="GO:0005634">
    <property type="term" value="C:nucleus"/>
    <property type="evidence" value="ECO:0007669"/>
    <property type="project" value="TreeGrafter"/>
</dbReference>
<keyword evidence="6" id="KW-1185">Reference proteome</keyword>
<dbReference type="GO" id="GO:0017025">
    <property type="term" value="F:TBP-class protein binding"/>
    <property type="evidence" value="ECO:0007669"/>
    <property type="project" value="InterPro"/>
</dbReference>
<proteinExistence type="predicted"/>
<dbReference type="Gene3D" id="1.10.472.170">
    <property type="match status" value="1"/>
</dbReference>
<dbReference type="Pfam" id="PF00382">
    <property type="entry name" value="TFIIB"/>
    <property type="match status" value="2"/>
</dbReference>
<evidence type="ECO:0000313" key="6">
    <source>
        <dbReference type="Proteomes" id="UP000682877"/>
    </source>
</evidence>
<dbReference type="Pfam" id="PF08271">
    <property type="entry name" value="Zn_Ribbon_TF"/>
    <property type="match status" value="1"/>
</dbReference>
<dbReference type="InterPro" id="IPR013137">
    <property type="entry name" value="Znf_TFIIB"/>
</dbReference>
<keyword evidence="2" id="KW-0804">Transcription</keyword>
<keyword evidence="3" id="KW-0479">Metal-binding</keyword>
<reference evidence="5" key="1">
    <citation type="submission" date="2021-01" db="EMBL/GenBank/DDBJ databases">
        <authorList>
            <person name="Bezrukov I."/>
        </authorList>
    </citation>
    <scope>NUCLEOTIDE SEQUENCE</scope>
</reference>
<keyword evidence="1" id="KW-0805">Transcription regulation</keyword>
<dbReference type="GO" id="GO:0070897">
    <property type="term" value="P:transcription preinitiation complex assembly"/>
    <property type="evidence" value="ECO:0007669"/>
    <property type="project" value="InterPro"/>
</dbReference>
<protein>
    <recommendedName>
        <fullName evidence="4">TFIIB-type domain-containing protein</fullName>
    </recommendedName>
</protein>
<dbReference type="SUPFAM" id="SSF47954">
    <property type="entry name" value="Cyclin-like"/>
    <property type="match status" value="2"/>
</dbReference>
<sequence length="338" mass="37923">MLMEEETCLDCKRPTITVIDHSSGDTICSECGLALEAHIIGYSEEWRTFASDDNRSDRDPNRVGAPTNPLLKSGDLVTVIEKPKEKASSVVSKDDLSTLCRAQNQVKNHEEDLIKKAFEEIQRMTDALYLDIVIYSRACEIVSKFDGHANTKLRRGKKLYAVCAASVSMACRELKLSRTLKEIAMVANGVELKDIRKSSMVIKRVLESDQASVSAAQAIINTGELVRRFCSKLDISQREIMAIREAVEKAENFDIRRNPKSVLAAIIFMISHISQTNRRPIREIGIVAEVVENTIKNSVKDMYPYALKIIPNWYACEADIVKRLDGVINSWDSAKIIV</sequence>
<evidence type="ECO:0000256" key="1">
    <source>
        <dbReference type="ARBA" id="ARBA00023015"/>
    </source>
</evidence>
<evidence type="ECO:0000256" key="2">
    <source>
        <dbReference type="ARBA" id="ARBA00023163"/>
    </source>
</evidence>